<protein>
    <recommendedName>
        <fullName evidence="4">Copper transport protein</fullName>
    </recommendedName>
</protein>
<feature type="transmembrane region" description="Helical" evidence="4">
    <location>
        <begin position="52"/>
        <end position="70"/>
    </location>
</feature>
<keyword evidence="1 4" id="KW-0812">Transmembrane</keyword>
<comment type="subcellular location">
    <subcellularLocation>
        <location evidence="4">Membrane</location>
        <topology evidence="4">Multi-pass membrane protein</topology>
    </subcellularLocation>
</comment>
<dbReference type="GO" id="GO:0016020">
    <property type="term" value="C:membrane"/>
    <property type="evidence" value="ECO:0007669"/>
    <property type="project" value="UniProtKB-SubCell"/>
</dbReference>
<dbReference type="HOGENOM" id="CLU_079690_4_0_1"/>
<evidence type="ECO:0000256" key="1">
    <source>
        <dbReference type="ARBA" id="ARBA00022692"/>
    </source>
</evidence>
<dbReference type="PANTHER" id="PTHR12483:SF115">
    <property type="entry name" value="COPPER TRANSPORT PROTEIN"/>
    <property type="match status" value="1"/>
</dbReference>
<dbReference type="OrthoDB" id="161814at2759"/>
<organism evidence="5 6">
    <name type="scientific">Pseudozyma flocculosa PF-1</name>
    <dbReference type="NCBI Taxonomy" id="1277687"/>
    <lineage>
        <taxon>Eukaryota</taxon>
        <taxon>Fungi</taxon>
        <taxon>Dikarya</taxon>
        <taxon>Basidiomycota</taxon>
        <taxon>Ustilaginomycotina</taxon>
        <taxon>Ustilaginomycetes</taxon>
        <taxon>Ustilaginales</taxon>
        <taxon>Ustilaginaceae</taxon>
        <taxon>Pseudozyma</taxon>
    </lineage>
</organism>
<proteinExistence type="inferred from homology"/>
<name>A0A061H8Q6_9BASI</name>
<keyword evidence="3 4" id="KW-0472">Membrane</keyword>
<reference evidence="5 6" key="1">
    <citation type="journal article" date="2013" name="Plant Cell">
        <title>The transition from a phytopathogenic smut ancestor to an anamorphic biocontrol agent deciphered by comparative whole-genome analysis.</title>
        <authorList>
            <person name="Lefebvre F."/>
            <person name="Joly D.L."/>
            <person name="Labbe C."/>
            <person name="Teichmann B."/>
            <person name="Linning R."/>
            <person name="Belzile F."/>
            <person name="Bakkeren G."/>
            <person name="Belanger R.R."/>
        </authorList>
    </citation>
    <scope>NUCLEOTIDE SEQUENCE [LARGE SCALE GENOMIC DNA]</scope>
    <source>
        <strain evidence="5 6">PF-1</strain>
    </source>
</reference>
<evidence type="ECO:0000256" key="2">
    <source>
        <dbReference type="ARBA" id="ARBA00022989"/>
    </source>
</evidence>
<evidence type="ECO:0000313" key="6">
    <source>
        <dbReference type="Proteomes" id="UP000053664"/>
    </source>
</evidence>
<feature type="transmembrane region" description="Helical" evidence="4">
    <location>
        <begin position="152"/>
        <end position="171"/>
    </location>
</feature>
<dbReference type="KEGG" id="pfp:PFL1_05596"/>
<dbReference type="GeneID" id="19319685"/>
<dbReference type="RefSeq" id="XP_007881322.1">
    <property type="nucleotide sequence ID" value="XM_007883131.1"/>
</dbReference>
<dbReference type="PANTHER" id="PTHR12483">
    <property type="entry name" value="SOLUTE CARRIER FAMILY 31 COPPER TRANSPORTERS"/>
    <property type="match status" value="1"/>
</dbReference>
<evidence type="ECO:0000313" key="5">
    <source>
        <dbReference type="EMBL" id="EPQ26961.1"/>
    </source>
</evidence>
<keyword evidence="2 4" id="KW-1133">Transmembrane helix</keyword>
<comment type="similarity">
    <text evidence="4">Belongs to the copper transporter (Ctr) (TC 1.A.56) family. SLC31A subfamily.</text>
</comment>
<keyword evidence="4" id="KW-0406">Ion transport</keyword>
<dbReference type="GO" id="GO:0005375">
    <property type="term" value="F:copper ion transmembrane transporter activity"/>
    <property type="evidence" value="ECO:0007669"/>
    <property type="project" value="UniProtKB-UniRule"/>
</dbReference>
<dbReference type="Pfam" id="PF04145">
    <property type="entry name" value="Ctr"/>
    <property type="match status" value="1"/>
</dbReference>
<dbReference type="AlphaFoldDB" id="A0A061H8Q6"/>
<keyword evidence="4" id="KW-0186">Copper</keyword>
<gene>
    <name evidence="5" type="ORF">PFL1_05596</name>
</gene>
<keyword evidence="4" id="KW-0187">Copper transport</keyword>
<keyword evidence="4" id="KW-0813">Transport</keyword>
<accession>A0A061H8Q6</accession>
<dbReference type="eggNOG" id="KOG3386">
    <property type="taxonomic scope" value="Eukaryota"/>
</dbReference>
<dbReference type="Proteomes" id="UP000053664">
    <property type="component" value="Unassembled WGS sequence"/>
</dbReference>
<evidence type="ECO:0000256" key="3">
    <source>
        <dbReference type="ARBA" id="ARBA00023136"/>
    </source>
</evidence>
<evidence type="ECO:0000256" key="4">
    <source>
        <dbReference type="RuleBase" id="RU367022"/>
    </source>
</evidence>
<dbReference type="InterPro" id="IPR007274">
    <property type="entry name" value="Cop_transporter"/>
</dbReference>
<dbReference type="EMBL" id="KE361642">
    <property type="protein sequence ID" value="EPQ26961.1"/>
    <property type="molecule type" value="Genomic_DNA"/>
</dbReference>
<sequence length="212" mass="23212">MDHDHHHGQHDMPPGHSMPMPGDACPMLMTWNADTSNICIISESWHVRTPRAFFLSLCVLVVVSAGYEWLRLYTKANDARIASGMEARLGGGHHHRRRASILPTTSAAGVSIADTASVASGSSNGLGTAARKARRSSRLAPMPLLIRRRTQVFRSTLYALSVFISFMLMLVAMTFNAYLIGAIVGGAGLGHYWFNRDFSRHPDDDKGLACHP</sequence>